<evidence type="ECO:0008006" key="5">
    <source>
        <dbReference type="Google" id="ProtNLM"/>
    </source>
</evidence>
<evidence type="ECO:0000256" key="1">
    <source>
        <dbReference type="SAM" id="Coils"/>
    </source>
</evidence>
<keyword evidence="1" id="KW-0175">Coiled coil</keyword>
<dbReference type="EMBL" id="BAABEY010000016">
    <property type="protein sequence ID" value="GAA4436712.1"/>
    <property type="molecule type" value="Genomic_DNA"/>
</dbReference>
<sequence length="313" mass="35202">MSYNREQKQDRKNLLWAALAILALLNVLLLYFFYQERKENSTKDSVIAARMEEVLTTKSKLDSISVQLDIKIAQIQQLGGRVDSLLSMKAQLEKDKQLLKDRNSFSVRKYEERIKGYESMLAEKDQEIASLRQELGTATAKNQELSEQISGLQSEKEELGDQIDAFSTRTVELEEKISLASALRAEKIQVAAISEKGKEREGGSYRSKRINQLKVSFELAENAVAQANDKEIYLRVLDPDGAVLSDMATGSGSFVYHERETIYSSKQKVAYKNTRTPASIIYGRGGVPLKSGKYVVELYAEGYKIGQGDFSVK</sequence>
<organism evidence="3 4">
    <name type="scientific">Ravibacter arvi</name>
    <dbReference type="NCBI Taxonomy" id="2051041"/>
    <lineage>
        <taxon>Bacteria</taxon>
        <taxon>Pseudomonadati</taxon>
        <taxon>Bacteroidota</taxon>
        <taxon>Cytophagia</taxon>
        <taxon>Cytophagales</taxon>
        <taxon>Spirosomataceae</taxon>
        <taxon>Ravibacter</taxon>
    </lineage>
</organism>
<gene>
    <name evidence="3" type="ORF">GCM10023091_14920</name>
</gene>
<evidence type="ECO:0000256" key="2">
    <source>
        <dbReference type="SAM" id="Phobius"/>
    </source>
</evidence>
<dbReference type="RefSeq" id="WP_345027694.1">
    <property type="nucleotide sequence ID" value="NZ_BAABEY010000016.1"/>
</dbReference>
<keyword evidence="4" id="KW-1185">Reference proteome</keyword>
<accession>A0ABP8LU50</accession>
<evidence type="ECO:0000313" key="3">
    <source>
        <dbReference type="EMBL" id="GAA4436712.1"/>
    </source>
</evidence>
<feature type="transmembrane region" description="Helical" evidence="2">
    <location>
        <begin position="14"/>
        <end position="34"/>
    </location>
</feature>
<keyword evidence="2" id="KW-0812">Transmembrane</keyword>
<reference evidence="4" key="1">
    <citation type="journal article" date="2019" name="Int. J. Syst. Evol. Microbiol.">
        <title>The Global Catalogue of Microorganisms (GCM) 10K type strain sequencing project: providing services to taxonomists for standard genome sequencing and annotation.</title>
        <authorList>
            <consortium name="The Broad Institute Genomics Platform"/>
            <consortium name="The Broad Institute Genome Sequencing Center for Infectious Disease"/>
            <person name="Wu L."/>
            <person name="Ma J."/>
        </authorList>
    </citation>
    <scope>NUCLEOTIDE SEQUENCE [LARGE SCALE GENOMIC DNA]</scope>
    <source>
        <strain evidence="4">JCM 31920</strain>
    </source>
</reference>
<feature type="coiled-coil region" evidence="1">
    <location>
        <begin position="82"/>
        <end position="162"/>
    </location>
</feature>
<comment type="caution">
    <text evidence="3">The sequence shown here is derived from an EMBL/GenBank/DDBJ whole genome shotgun (WGS) entry which is preliminary data.</text>
</comment>
<keyword evidence="2" id="KW-1133">Transmembrane helix</keyword>
<evidence type="ECO:0000313" key="4">
    <source>
        <dbReference type="Proteomes" id="UP001501508"/>
    </source>
</evidence>
<protein>
    <recommendedName>
        <fullName evidence="5">Chromosome segregation protein SMC</fullName>
    </recommendedName>
</protein>
<dbReference type="Proteomes" id="UP001501508">
    <property type="component" value="Unassembled WGS sequence"/>
</dbReference>
<proteinExistence type="predicted"/>
<keyword evidence="2" id="KW-0472">Membrane</keyword>
<name>A0ABP8LU50_9BACT</name>